<evidence type="ECO:0000256" key="1">
    <source>
        <dbReference type="SAM" id="MobiDB-lite"/>
    </source>
</evidence>
<organism evidence="2 3">
    <name type="scientific">Aspergillus udagawae</name>
    <dbReference type="NCBI Taxonomy" id="91492"/>
    <lineage>
        <taxon>Eukaryota</taxon>
        <taxon>Fungi</taxon>
        <taxon>Dikarya</taxon>
        <taxon>Ascomycota</taxon>
        <taxon>Pezizomycotina</taxon>
        <taxon>Eurotiomycetes</taxon>
        <taxon>Eurotiomycetidae</taxon>
        <taxon>Eurotiales</taxon>
        <taxon>Aspergillaceae</taxon>
        <taxon>Aspergillus</taxon>
        <taxon>Aspergillus subgen. Fumigati</taxon>
    </lineage>
</organism>
<proteinExistence type="predicted"/>
<dbReference type="AlphaFoldDB" id="A0A8H3N122"/>
<comment type="caution">
    <text evidence="2">The sequence shown here is derived from an EMBL/GenBank/DDBJ whole genome shotgun (WGS) entry which is preliminary data.</text>
</comment>
<protein>
    <submittedName>
        <fullName evidence="2">Uncharacterized protein</fullName>
    </submittedName>
</protein>
<dbReference type="EMBL" id="BLKC01000001">
    <property type="protein sequence ID" value="GFF22331.1"/>
    <property type="molecule type" value="Genomic_DNA"/>
</dbReference>
<dbReference type="Proteomes" id="UP000465221">
    <property type="component" value="Unassembled WGS sequence"/>
</dbReference>
<feature type="region of interest" description="Disordered" evidence="1">
    <location>
        <begin position="66"/>
        <end position="90"/>
    </location>
</feature>
<evidence type="ECO:0000313" key="2">
    <source>
        <dbReference type="EMBL" id="GFF22331.1"/>
    </source>
</evidence>
<gene>
    <name evidence="2" type="ORF">IFM46972_00256</name>
</gene>
<evidence type="ECO:0000313" key="3">
    <source>
        <dbReference type="Proteomes" id="UP000465221"/>
    </source>
</evidence>
<sequence length="90" mass="10277">MWLALEAPVEKMAKASGYSTKVPYREMAEDFQEQHPGEQVLALLAREYNPIERTIAMLFSPHLNDRPAEDESLLNKTPQTATRRSRPHGL</sequence>
<accession>A0A8H3N122</accession>
<name>A0A8H3N122_9EURO</name>
<reference evidence="2 3" key="1">
    <citation type="submission" date="2020-01" db="EMBL/GenBank/DDBJ databases">
        <title>Draft genome sequence of Aspergillus udagawae IFM 46972.</title>
        <authorList>
            <person name="Takahashi H."/>
            <person name="Yaguchi T."/>
        </authorList>
    </citation>
    <scope>NUCLEOTIDE SEQUENCE [LARGE SCALE GENOMIC DNA]</scope>
    <source>
        <strain evidence="2 3">IFM 46972</strain>
    </source>
</reference>